<feature type="compositionally biased region" description="Basic and acidic residues" evidence="1">
    <location>
        <begin position="16"/>
        <end position="39"/>
    </location>
</feature>
<accession>A0ABU6TSB7</accession>
<evidence type="ECO:0000313" key="3">
    <source>
        <dbReference type="Proteomes" id="UP001341840"/>
    </source>
</evidence>
<evidence type="ECO:0000313" key="2">
    <source>
        <dbReference type="EMBL" id="MED6150538.1"/>
    </source>
</evidence>
<organism evidence="2 3">
    <name type="scientific">Stylosanthes scabra</name>
    <dbReference type="NCBI Taxonomy" id="79078"/>
    <lineage>
        <taxon>Eukaryota</taxon>
        <taxon>Viridiplantae</taxon>
        <taxon>Streptophyta</taxon>
        <taxon>Embryophyta</taxon>
        <taxon>Tracheophyta</taxon>
        <taxon>Spermatophyta</taxon>
        <taxon>Magnoliopsida</taxon>
        <taxon>eudicotyledons</taxon>
        <taxon>Gunneridae</taxon>
        <taxon>Pentapetalae</taxon>
        <taxon>rosids</taxon>
        <taxon>fabids</taxon>
        <taxon>Fabales</taxon>
        <taxon>Fabaceae</taxon>
        <taxon>Papilionoideae</taxon>
        <taxon>50 kb inversion clade</taxon>
        <taxon>dalbergioids sensu lato</taxon>
        <taxon>Dalbergieae</taxon>
        <taxon>Pterocarpus clade</taxon>
        <taxon>Stylosanthes</taxon>
    </lineage>
</organism>
<dbReference type="Proteomes" id="UP001341840">
    <property type="component" value="Unassembled WGS sequence"/>
</dbReference>
<evidence type="ECO:0000256" key="1">
    <source>
        <dbReference type="SAM" id="MobiDB-lite"/>
    </source>
</evidence>
<proteinExistence type="predicted"/>
<name>A0ABU6TSB7_9FABA</name>
<gene>
    <name evidence="2" type="ORF">PIB30_073291</name>
</gene>
<comment type="caution">
    <text evidence="2">The sequence shown here is derived from an EMBL/GenBank/DDBJ whole genome shotgun (WGS) entry which is preliminary data.</text>
</comment>
<sequence>MPVIGDEHEDGPEAAAMRRTEAKDFKRQSWRTVADRDGPSRSGCGSPTPVPICLQVGLAFPIRAYKSAFQYFFTTPLQFFTLTQPSLLGKLSPRSIPSPLQRGLPRLCVDSKLVDNIRATPRLPGVRLGMEVLALGLRVDDPRICVDFYAYAWIGKVGGHA</sequence>
<dbReference type="EMBL" id="JASCZI010091507">
    <property type="protein sequence ID" value="MED6150538.1"/>
    <property type="molecule type" value="Genomic_DNA"/>
</dbReference>
<reference evidence="2 3" key="1">
    <citation type="journal article" date="2023" name="Plants (Basel)">
        <title>Bridging the Gap: Combining Genomics and Transcriptomics Approaches to Understand Stylosanthes scabra, an Orphan Legume from the Brazilian Caatinga.</title>
        <authorList>
            <person name="Ferreira-Neto J.R.C."/>
            <person name="da Silva M.D."/>
            <person name="Binneck E."/>
            <person name="de Melo N.F."/>
            <person name="da Silva R.H."/>
            <person name="de Melo A.L.T.M."/>
            <person name="Pandolfi V."/>
            <person name="Bustamante F.O."/>
            <person name="Brasileiro-Vidal A.C."/>
            <person name="Benko-Iseppon A.M."/>
        </authorList>
    </citation>
    <scope>NUCLEOTIDE SEQUENCE [LARGE SCALE GENOMIC DNA]</scope>
    <source>
        <tissue evidence="2">Leaves</tissue>
    </source>
</reference>
<protein>
    <submittedName>
        <fullName evidence="2">Uncharacterized protein</fullName>
    </submittedName>
</protein>
<feature type="region of interest" description="Disordered" evidence="1">
    <location>
        <begin position="1"/>
        <end position="45"/>
    </location>
</feature>
<keyword evidence="3" id="KW-1185">Reference proteome</keyword>